<keyword evidence="2" id="KW-1185">Reference proteome</keyword>
<reference evidence="2" key="1">
    <citation type="journal article" date="2024" name="Proc. Natl. Acad. Sci. U.S.A.">
        <title>Extraordinary preservation of gene collinearity over three hundred million years revealed in homosporous lycophytes.</title>
        <authorList>
            <person name="Li C."/>
            <person name="Wickell D."/>
            <person name="Kuo L.Y."/>
            <person name="Chen X."/>
            <person name="Nie B."/>
            <person name="Liao X."/>
            <person name="Peng D."/>
            <person name="Ji J."/>
            <person name="Jenkins J."/>
            <person name="Williams M."/>
            <person name="Shu S."/>
            <person name="Plott C."/>
            <person name="Barry K."/>
            <person name="Rajasekar S."/>
            <person name="Grimwood J."/>
            <person name="Han X."/>
            <person name="Sun S."/>
            <person name="Hou Z."/>
            <person name="He W."/>
            <person name="Dai G."/>
            <person name="Sun C."/>
            <person name="Schmutz J."/>
            <person name="Leebens-Mack J.H."/>
            <person name="Li F.W."/>
            <person name="Wang L."/>
        </authorList>
    </citation>
    <scope>NUCLEOTIDE SEQUENCE [LARGE SCALE GENOMIC DNA]</scope>
    <source>
        <strain evidence="2">cv. PW_Plant_1</strain>
    </source>
</reference>
<gene>
    <name evidence="1" type="ORF">O6H91_04G087500</name>
</gene>
<evidence type="ECO:0000313" key="2">
    <source>
        <dbReference type="Proteomes" id="UP001162992"/>
    </source>
</evidence>
<accession>A0ACC2DZ63</accession>
<comment type="caution">
    <text evidence="1">The sequence shown here is derived from an EMBL/GenBank/DDBJ whole genome shotgun (WGS) entry which is preliminary data.</text>
</comment>
<name>A0ACC2DZ63_DIPCM</name>
<dbReference type="EMBL" id="CM055095">
    <property type="protein sequence ID" value="KAJ7559492.1"/>
    <property type="molecule type" value="Genomic_DNA"/>
</dbReference>
<evidence type="ECO:0000313" key="1">
    <source>
        <dbReference type="EMBL" id="KAJ7559492.1"/>
    </source>
</evidence>
<dbReference type="Proteomes" id="UP001162992">
    <property type="component" value="Chromosome 4"/>
</dbReference>
<sequence length="223" mass="25125">MFLRVKDLNKELAYIGDSIKECQLFQLFLNGLSVDFVDLVQGYAIMGKLSSLEGLQGVLMAEESRRTHIKSMMEKLSLNDGDDKALFIKSKGKSKKNQFKGEDQEGSSSATRSSKPKKDKSKIKCYFCSKMGHYASECFKRKQAQSQENLGQEEEESSHEDSLMMSSFSSSSMRGEDPWWIDSEASPHMTSKREYFSTLSTYDGLIKSIFTANDCACKVEDIG</sequence>
<protein>
    <submittedName>
        <fullName evidence="1">Uncharacterized protein</fullName>
    </submittedName>
</protein>
<proteinExistence type="predicted"/>
<organism evidence="1 2">
    <name type="scientific">Diphasiastrum complanatum</name>
    <name type="common">Issler's clubmoss</name>
    <name type="synonym">Lycopodium complanatum</name>
    <dbReference type="NCBI Taxonomy" id="34168"/>
    <lineage>
        <taxon>Eukaryota</taxon>
        <taxon>Viridiplantae</taxon>
        <taxon>Streptophyta</taxon>
        <taxon>Embryophyta</taxon>
        <taxon>Tracheophyta</taxon>
        <taxon>Lycopodiopsida</taxon>
        <taxon>Lycopodiales</taxon>
        <taxon>Lycopodiaceae</taxon>
        <taxon>Lycopodioideae</taxon>
        <taxon>Diphasiastrum</taxon>
    </lineage>
</organism>